<accession>A0ABQ5C6A2</accession>
<feature type="region of interest" description="Disordered" evidence="1">
    <location>
        <begin position="112"/>
        <end position="185"/>
    </location>
</feature>
<evidence type="ECO:0000256" key="1">
    <source>
        <dbReference type="SAM" id="MobiDB-lite"/>
    </source>
</evidence>
<feature type="compositionally biased region" description="Basic and acidic residues" evidence="1">
    <location>
        <begin position="169"/>
        <end position="180"/>
    </location>
</feature>
<organism evidence="2 3">
    <name type="scientific">Tanacetum coccineum</name>
    <dbReference type="NCBI Taxonomy" id="301880"/>
    <lineage>
        <taxon>Eukaryota</taxon>
        <taxon>Viridiplantae</taxon>
        <taxon>Streptophyta</taxon>
        <taxon>Embryophyta</taxon>
        <taxon>Tracheophyta</taxon>
        <taxon>Spermatophyta</taxon>
        <taxon>Magnoliopsida</taxon>
        <taxon>eudicotyledons</taxon>
        <taxon>Gunneridae</taxon>
        <taxon>Pentapetalae</taxon>
        <taxon>asterids</taxon>
        <taxon>campanulids</taxon>
        <taxon>Asterales</taxon>
        <taxon>Asteraceae</taxon>
        <taxon>Asteroideae</taxon>
        <taxon>Anthemideae</taxon>
        <taxon>Anthemidinae</taxon>
        <taxon>Tanacetum</taxon>
    </lineage>
</organism>
<feature type="region of interest" description="Disordered" evidence="1">
    <location>
        <begin position="201"/>
        <end position="222"/>
    </location>
</feature>
<comment type="caution">
    <text evidence="2">The sequence shown here is derived from an EMBL/GenBank/DDBJ whole genome shotgun (WGS) entry which is preliminary data.</text>
</comment>
<feature type="compositionally biased region" description="Polar residues" evidence="1">
    <location>
        <begin position="118"/>
        <end position="131"/>
    </location>
</feature>
<gene>
    <name evidence="2" type="ORF">Tco_0891433</name>
</gene>
<evidence type="ECO:0000313" key="2">
    <source>
        <dbReference type="EMBL" id="GJT21496.1"/>
    </source>
</evidence>
<dbReference type="EMBL" id="BQNB010013893">
    <property type="protein sequence ID" value="GJT21496.1"/>
    <property type="molecule type" value="Genomic_DNA"/>
</dbReference>
<reference evidence="2" key="1">
    <citation type="journal article" date="2022" name="Int. J. Mol. Sci.">
        <title>Draft Genome of Tanacetum Coccineum: Genomic Comparison of Closely Related Tanacetum-Family Plants.</title>
        <authorList>
            <person name="Yamashiro T."/>
            <person name="Shiraishi A."/>
            <person name="Nakayama K."/>
            <person name="Satake H."/>
        </authorList>
    </citation>
    <scope>NUCLEOTIDE SEQUENCE</scope>
</reference>
<feature type="region of interest" description="Disordered" evidence="1">
    <location>
        <begin position="78"/>
        <end position="99"/>
    </location>
</feature>
<dbReference type="Proteomes" id="UP001151760">
    <property type="component" value="Unassembled WGS sequence"/>
</dbReference>
<protein>
    <submittedName>
        <fullName evidence="2">Uncharacterized protein</fullName>
    </submittedName>
</protein>
<proteinExistence type="predicted"/>
<name>A0ABQ5C6A2_9ASTR</name>
<sequence>MAEQQTIKYVPRWNNMTVDNVTFQTNNVVGLSKLGSDYTQDENFRFLPGILSNSNFTKDPSKVTDIELTAHMFVENSQKDSVSPRPLSAKPKKVKSQTVTYSYSMSQGLRFQPKKMKSQTVTPTLPKSQGPQVPGALSKKSKRPKSKKPPTKIKVDQTKSTRLRYQSLTEKKGKPSHEGELDTQPLVLSTYADMIAFLLSDDEAQESEEDILRATEEMDEEP</sequence>
<evidence type="ECO:0000313" key="3">
    <source>
        <dbReference type="Proteomes" id="UP001151760"/>
    </source>
</evidence>
<reference evidence="2" key="2">
    <citation type="submission" date="2022-01" db="EMBL/GenBank/DDBJ databases">
        <authorList>
            <person name="Yamashiro T."/>
            <person name="Shiraishi A."/>
            <person name="Satake H."/>
            <person name="Nakayama K."/>
        </authorList>
    </citation>
    <scope>NUCLEOTIDE SEQUENCE</scope>
</reference>
<feature type="compositionally biased region" description="Basic residues" evidence="1">
    <location>
        <begin position="139"/>
        <end position="151"/>
    </location>
</feature>
<keyword evidence="3" id="KW-1185">Reference proteome</keyword>